<proteinExistence type="predicted"/>
<feature type="compositionally biased region" description="Acidic residues" evidence="1">
    <location>
        <begin position="460"/>
        <end position="474"/>
    </location>
</feature>
<gene>
    <name evidence="2" type="ORF">LODBEIA_P14170</name>
</gene>
<accession>A0ABP0ZG96</accession>
<feature type="compositionally biased region" description="Low complexity" evidence="1">
    <location>
        <begin position="245"/>
        <end position="259"/>
    </location>
</feature>
<name>A0ABP0ZG96_9ASCO</name>
<feature type="compositionally biased region" description="Pro residues" evidence="1">
    <location>
        <begin position="30"/>
        <end position="45"/>
    </location>
</feature>
<dbReference type="Proteomes" id="UP001497383">
    <property type="component" value="Chromosome 2"/>
</dbReference>
<dbReference type="RefSeq" id="XP_066828355.1">
    <property type="nucleotide sequence ID" value="XM_066971303.1"/>
</dbReference>
<organism evidence="2 3">
    <name type="scientific">Lodderomyces beijingensis</name>
    <dbReference type="NCBI Taxonomy" id="1775926"/>
    <lineage>
        <taxon>Eukaryota</taxon>
        <taxon>Fungi</taxon>
        <taxon>Dikarya</taxon>
        <taxon>Ascomycota</taxon>
        <taxon>Saccharomycotina</taxon>
        <taxon>Pichiomycetes</taxon>
        <taxon>Debaryomycetaceae</taxon>
        <taxon>Candida/Lodderomyces clade</taxon>
        <taxon>Lodderomyces</taxon>
    </lineage>
</organism>
<reference evidence="2 3" key="1">
    <citation type="submission" date="2024-03" db="EMBL/GenBank/DDBJ databases">
        <authorList>
            <person name="Brejova B."/>
        </authorList>
    </citation>
    <scope>NUCLEOTIDE SEQUENCE [LARGE SCALE GENOMIC DNA]</scope>
    <source>
        <strain evidence="2 3">CBS 14171</strain>
    </source>
</reference>
<feature type="compositionally biased region" description="Basic residues" evidence="1">
    <location>
        <begin position="268"/>
        <end position="277"/>
    </location>
</feature>
<feature type="compositionally biased region" description="Basic residues" evidence="1">
    <location>
        <begin position="390"/>
        <end position="402"/>
    </location>
</feature>
<evidence type="ECO:0000256" key="1">
    <source>
        <dbReference type="SAM" id="MobiDB-lite"/>
    </source>
</evidence>
<dbReference type="GeneID" id="92206613"/>
<protein>
    <submittedName>
        <fullName evidence="2">Uncharacterized protein</fullName>
    </submittedName>
</protein>
<feature type="region of interest" description="Disordered" evidence="1">
    <location>
        <begin position="1"/>
        <end position="55"/>
    </location>
</feature>
<dbReference type="EMBL" id="OZ022406">
    <property type="protein sequence ID" value="CAK9436895.1"/>
    <property type="molecule type" value="Genomic_DNA"/>
</dbReference>
<feature type="region of interest" description="Disordered" evidence="1">
    <location>
        <begin position="377"/>
        <end position="402"/>
    </location>
</feature>
<evidence type="ECO:0000313" key="3">
    <source>
        <dbReference type="Proteomes" id="UP001497383"/>
    </source>
</evidence>
<feature type="region of interest" description="Disordered" evidence="1">
    <location>
        <begin position="236"/>
        <end position="277"/>
    </location>
</feature>
<evidence type="ECO:0000313" key="2">
    <source>
        <dbReference type="EMBL" id="CAK9436895.1"/>
    </source>
</evidence>
<feature type="region of interest" description="Disordered" evidence="1">
    <location>
        <begin position="451"/>
        <end position="491"/>
    </location>
</feature>
<keyword evidence="3" id="KW-1185">Reference proteome</keyword>
<sequence length="518" mass="57328">MEAHTLGPVTHFTPMMMNPLQPSAGFTHFPPAPTPKPPPPPPKPPSQAMQSTSTANNFSYDSKRISQSSFLTPATIAQFATLPNNFFSNHQSKRVKPMRYERRKLRMPRAIEDDEGKHDFGTVLLDVIEYYLAPDSAVPELQQQLQQEKLLELEASSSSEEPEMAHVTRVERLGNVTTVNDGSGELKMAVVSNQVEKKYSQLVQNFNEMQQTRHESSMGNGHKSFSSSEIKHAIAADEGHEETKSVSSTTDDTASSSTTFNMGTSSPTKRHKKSKWSKLNKLRTSFTEKLKYDVEMNAKYDPDFNILHHATAVADATTAEPDPEPEPAPAPAPAHPHQQAQTATIPTTAFTFSSASPHDEDQNDEIVLDINEFRGRKIKSKSATLPTPKPRPKSKTTTTKRRVRIHEQMNTYIYPSANLVLDSGASATSELSSSSRSSRARNLAPVASMDYANLNNNSDGDGDGDGDDDDDDDGGGGLEMHQYPRVRGRVQSSRTMAHGFMGFRREFSKKFGLFKKEL</sequence>
<feature type="region of interest" description="Disordered" evidence="1">
    <location>
        <begin position="315"/>
        <end position="342"/>
    </location>
</feature>